<keyword evidence="2" id="KW-1185">Reference proteome</keyword>
<accession>A0ABT3GN29</accession>
<name>A0ABT3GN29_9BACT</name>
<evidence type="ECO:0000313" key="1">
    <source>
        <dbReference type="EMBL" id="MCW1924875.1"/>
    </source>
</evidence>
<dbReference type="Proteomes" id="UP001320876">
    <property type="component" value="Unassembled WGS sequence"/>
</dbReference>
<protein>
    <submittedName>
        <fullName evidence="1">Uncharacterized protein</fullName>
    </submittedName>
</protein>
<reference evidence="1 2" key="1">
    <citation type="submission" date="2022-10" db="EMBL/GenBank/DDBJ databases">
        <title>Luteolibacter arcticus strain CCTCC AB 2014275, whole genome shotgun sequencing project.</title>
        <authorList>
            <person name="Zhao G."/>
            <person name="Shen L."/>
        </authorList>
    </citation>
    <scope>NUCLEOTIDE SEQUENCE [LARGE SCALE GENOMIC DNA]</scope>
    <source>
        <strain evidence="1 2">CCTCC AB 2014275</strain>
    </source>
</reference>
<dbReference type="RefSeq" id="WP_264488984.1">
    <property type="nucleotide sequence ID" value="NZ_JAPDDT010000010.1"/>
</dbReference>
<organism evidence="1 2">
    <name type="scientific">Luteolibacter arcticus</name>
    <dbReference type="NCBI Taxonomy" id="1581411"/>
    <lineage>
        <taxon>Bacteria</taxon>
        <taxon>Pseudomonadati</taxon>
        <taxon>Verrucomicrobiota</taxon>
        <taxon>Verrucomicrobiia</taxon>
        <taxon>Verrucomicrobiales</taxon>
        <taxon>Verrucomicrobiaceae</taxon>
        <taxon>Luteolibacter</taxon>
    </lineage>
</organism>
<gene>
    <name evidence="1" type="ORF">OKA05_20095</name>
</gene>
<comment type="caution">
    <text evidence="1">The sequence shown here is derived from an EMBL/GenBank/DDBJ whole genome shotgun (WGS) entry which is preliminary data.</text>
</comment>
<evidence type="ECO:0000313" key="2">
    <source>
        <dbReference type="Proteomes" id="UP001320876"/>
    </source>
</evidence>
<dbReference type="EMBL" id="JAPDDT010000010">
    <property type="protein sequence ID" value="MCW1924875.1"/>
    <property type="molecule type" value="Genomic_DNA"/>
</dbReference>
<proteinExistence type="predicted"/>
<sequence length="61" mass="6707">MNPTTSGSSFSSRPDPVLAEVRRAKVMLLERFGFDLKAMAEDARKRQGESGHVVIDASAER</sequence>